<accession>B8CTF1</accession>
<sequence>MLSPFSIYLEQIQEQLALLLFNQTVRLQVDDVVIQYHIFDTAQPLMITFPPGSEAFSDSDLIENKTPWGYDFFAKRRMNVISFNHIGKGNYFTSNELVIFTEKLGKHLDCFCERIGYGVSRGGFATSMFSKNLRLDRALLLMPISTYDISIASWDPKVREAAQHLNASPDSADCDIPLTIIYDPLYKPDSMHMKRFQSCRVRFPLPGVGHRIPRALLQLGILKSTILQYRQQQIDPASFFLKIRKRRTLSFFYRGLQSCNNTSRFSLRSRVILFHRIQYHINHLDIDPKKIYQQLSESIQKRCFYTTERIFGHGYKNVAGLSALVLC</sequence>
<dbReference type="eggNOG" id="ENOG502Z7IX">
    <property type="taxonomic scope" value="Bacteria"/>
</dbReference>
<organism evidence="1 2">
    <name type="scientific">Shewanella piezotolerans (strain WP3 / JCM 13877)</name>
    <dbReference type="NCBI Taxonomy" id="225849"/>
    <lineage>
        <taxon>Bacteria</taxon>
        <taxon>Pseudomonadati</taxon>
        <taxon>Pseudomonadota</taxon>
        <taxon>Gammaproteobacteria</taxon>
        <taxon>Alteromonadales</taxon>
        <taxon>Shewanellaceae</taxon>
        <taxon>Shewanella</taxon>
    </lineage>
</organism>
<gene>
    <name evidence="1" type="ordered locus">swp_4415</name>
</gene>
<name>B8CTF1_SHEPW</name>
<dbReference type="Proteomes" id="UP000000753">
    <property type="component" value="Chromosome"/>
</dbReference>
<reference evidence="1 2" key="1">
    <citation type="journal article" date="2008" name="PLoS ONE">
        <title>Environmental adaptation: genomic analysis of the piezotolerant and psychrotolerant deep-sea iron reducing bacterium Shewanella piezotolerans WP3.</title>
        <authorList>
            <person name="Wang F."/>
            <person name="Wang J."/>
            <person name="Jian H."/>
            <person name="Zhang B."/>
            <person name="Li S."/>
            <person name="Wang F."/>
            <person name="Zeng X."/>
            <person name="Gao L."/>
            <person name="Bartlett D.H."/>
            <person name="Yu J."/>
            <person name="Hu S."/>
            <person name="Xiao X."/>
        </authorList>
    </citation>
    <scope>NUCLEOTIDE SEQUENCE [LARGE SCALE GENOMIC DNA]</scope>
    <source>
        <strain evidence="2">WP3 / JCM 13877</strain>
    </source>
</reference>
<proteinExistence type="predicted"/>
<dbReference type="STRING" id="225849.swp_4415"/>
<dbReference type="RefSeq" id="WP_020914395.1">
    <property type="nucleotide sequence ID" value="NC_011566.1"/>
</dbReference>
<dbReference type="KEGG" id="swp:swp_4415"/>
<evidence type="ECO:0000313" key="2">
    <source>
        <dbReference type="Proteomes" id="UP000000753"/>
    </source>
</evidence>
<dbReference type="HOGENOM" id="CLU_069626_0_0_6"/>
<dbReference type="AlphaFoldDB" id="B8CTF1"/>
<dbReference type="OrthoDB" id="5826754at2"/>
<evidence type="ECO:0000313" key="1">
    <source>
        <dbReference type="EMBL" id="ACJ31060.1"/>
    </source>
</evidence>
<protein>
    <submittedName>
        <fullName evidence="1">Cytosolic protein, putative</fullName>
    </submittedName>
</protein>
<dbReference type="EMBL" id="CP000472">
    <property type="protein sequence ID" value="ACJ31060.1"/>
    <property type="molecule type" value="Genomic_DNA"/>
</dbReference>
<keyword evidence="2" id="KW-1185">Reference proteome</keyword>